<evidence type="ECO:0000313" key="1">
    <source>
        <dbReference type="EMBL" id="WZP07602.1"/>
    </source>
</evidence>
<dbReference type="Proteomes" id="UP001472074">
    <property type="component" value="Chromosome"/>
</dbReference>
<reference evidence="1 2" key="1">
    <citation type="submission" date="2024-04" db="EMBL/GenBank/DDBJ databases">
        <title>Screening of coral probiotics and analysis of their probiotic properties.</title>
        <authorList>
            <person name="Wang S."/>
        </authorList>
    </citation>
    <scope>NUCLEOTIDE SEQUENCE [LARGE SCALE GENOMIC DNA]</scope>
    <source>
        <strain evidence="1 2">GXU-Z9</strain>
    </source>
</reference>
<accession>A0ABZ2ZHI1</accession>
<sequence>MTEKVFGVKGKNHSIYIDQIDYGAYLKKNKGEPPSDMYDPHAHHIVLRKEMGKLNRN</sequence>
<name>A0ABZ2ZHI1_9BACI</name>
<dbReference type="RefSeq" id="WP_157888563.1">
    <property type="nucleotide sequence ID" value="NZ_CP097349.1"/>
</dbReference>
<protein>
    <recommendedName>
        <fullName evidence="3">YjzC-like protein</fullName>
    </recommendedName>
</protein>
<gene>
    <name evidence="1" type="ORF">AADC60_26760</name>
</gene>
<dbReference type="EMBL" id="CP151651">
    <property type="protein sequence ID" value="WZP07602.1"/>
    <property type="molecule type" value="Genomic_DNA"/>
</dbReference>
<organism evidence="1 2">
    <name type="scientific">Cytobacillus pseudoceanisediminis</name>
    <dbReference type="NCBI Taxonomy" id="3051614"/>
    <lineage>
        <taxon>Bacteria</taxon>
        <taxon>Bacillati</taxon>
        <taxon>Bacillota</taxon>
        <taxon>Bacilli</taxon>
        <taxon>Bacillales</taxon>
        <taxon>Bacillaceae</taxon>
        <taxon>Cytobacillus</taxon>
    </lineage>
</organism>
<evidence type="ECO:0008006" key="3">
    <source>
        <dbReference type="Google" id="ProtNLM"/>
    </source>
</evidence>
<proteinExistence type="predicted"/>
<evidence type="ECO:0000313" key="2">
    <source>
        <dbReference type="Proteomes" id="UP001472074"/>
    </source>
</evidence>
<keyword evidence="2" id="KW-1185">Reference proteome</keyword>